<keyword evidence="1" id="KW-1133">Transmembrane helix</keyword>
<evidence type="ECO:0000313" key="3">
    <source>
        <dbReference type="EMBL" id="MBK7677711.1"/>
    </source>
</evidence>
<dbReference type="Gene3D" id="1.10.287.70">
    <property type="match status" value="1"/>
</dbReference>
<sequence length="226" mass="24407">MRPHGWERMRRFWEADRGLTIVLVLLVVIIFVLPVVLNPDPAGRLRADFAFSVLLLAGAFTTAESRRVRLAVVALTAATLLVRWAAAGSPSNDLAIGREATTLVTLLLFAGVVAARAYRSGPVTHYRIQGAIAVLLLVGLVYADAYELLHLIHPDAFSGEVGNAPGALTWIYYSFVTLTTMGYGDITPVHPIARSLATSEALAGQLYIAVMLARLMALHVTTDSKN</sequence>
<keyword evidence="1" id="KW-0472">Membrane</keyword>
<keyword evidence="3" id="KW-0813">Transport</keyword>
<feature type="transmembrane region" description="Helical" evidence="1">
    <location>
        <begin position="45"/>
        <end position="63"/>
    </location>
</feature>
<evidence type="ECO:0000259" key="2">
    <source>
        <dbReference type="Pfam" id="PF07885"/>
    </source>
</evidence>
<organism evidence="3 4">
    <name type="scientific">Candidatus Accumulibacter proximus</name>
    <dbReference type="NCBI Taxonomy" id="2954385"/>
    <lineage>
        <taxon>Bacteria</taxon>
        <taxon>Pseudomonadati</taxon>
        <taxon>Pseudomonadota</taxon>
        <taxon>Betaproteobacteria</taxon>
        <taxon>Candidatus Accumulibacter</taxon>
    </lineage>
</organism>
<reference evidence="3 4" key="1">
    <citation type="submission" date="2020-10" db="EMBL/GenBank/DDBJ databases">
        <title>Connecting structure to function with the recovery of over 1000 high-quality activated sludge metagenome-assembled genomes encoding full-length rRNA genes using long-read sequencing.</title>
        <authorList>
            <person name="Singleton C.M."/>
            <person name="Petriglieri F."/>
            <person name="Kristensen J.M."/>
            <person name="Kirkegaard R.H."/>
            <person name="Michaelsen T.Y."/>
            <person name="Andersen M.H."/>
            <person name="Karst S.M."/>
            <person name="Dueholm M.S."/>
            <person name="Nielsen P.H."/>
            <person name="Albertsen M."/>
        </authorList>
    </citation>
    <scope>NUCLEOTIDE SEQUENCE [LARGE SCALE GENOMIC DNA]</scope>
    <source>
        <strain evidence="3">EsbW_18-Q3-R4-48_BATAC.285</strain>
    </source>
</reference>
<dbReference type="Pfam" id="PF07885">
    <property type="entry name" value="Ion_trans_2"/>
    <property type="match status" value="1"/>
</dbReference>
<keyword evidence="3" id="KW-0406">Ion transport</keyword>
<keyword evidence="3" id="KW-0407">Ion channel</keyword>
<dbReference type="GO" id="GO:0034220">
    <property type="term" value="P:monoatomic ion transmembrane transport"/>
    <property type="evidence" value="ECO:0007669"/>
    <property type="project" value="UniProtKB-KW"/>
</dbReference>
<name>A0A935Q4M8_9PROT</name>
<feature type="domain" description="Potassium channel" evidence="2">
    <location>
        <begin position="166"/>
        <end position="216"/>
    </location>
</feature>
<feature type="transmembrane region" description="Helical" evidence="1">
    <location>
        <begin position="100"/>
        <end position="118"/>
    </location>
</feature>
<dbReference type="EMBL" id="JADJMH010000040">
    <property type="protein sequence ID" value="MBK7677711.1"/>
    <property type="molecule type" value="Genomic_DNA"/>
</dbReference>
<dbReference type="InterPro" id="IPR013099">
    <property type="entry name" value="K_chnl_dom"/>
</dbReference>
<feature type="transmembrane region" description="Helical" evidence="1">
    <location>
        <begin position="70"/>
        <end position="88"/>
    </location>
</feature>
<evidence type="ECO:0000256" key="1">
    <source>
        <dbReference type="SAM" id="Phobius"/>
    </source>
</evidence>
<dbReference type="AlphaFoldDB" id="A0A935Q4M8"/>
<dbReference type="Proteomes" id="UP000697998">
    <property type="component" value="Unassembled WGS sequence"/>
</dbReference>
<gene>
    <name evidence="3" type="ORF">IPJ27_24870</name>
</gene>
<comment type="caution">
    <text evidence="3">The sequence shown here is derived from an EMBL/GenBank/DDBJ whole genome shotgun (WGS) entry which is preliminary data.</text>
</comment>
<proteinExistence type="predicted"/>
<feature type="transmembrane region" description="Helical" evidence="1">
    <location>
        <begin position="130"/>
        <end position="149"/>
    </location>
</feature>
<feature type="transmembrane region" description="Helical" evidence="1">
    <location>
        <begin position="201"/>
        <end position="220"/>
    </location>
</feature>
<feature type="transmembrane region" description="Helical" evidence="1">
    <location>
        <begin position="169"/>
        <end position="189"/>
    </location>
</feature>
<evidence type="ECO:0000313" key="4">
    <source>
        <dbReference type="Proteomes" id="UP000697998"/>
    </source>
</evidence>
<accession>A0A935Q4M8</accession>
<keyword evidence="1" id="KW-0812">Transmembrane</keyword>
<feature type="transmembrane region" description="Helical" evidence="1">
    <location>
        <begin position="21"/>
        <end position="39"/>
    </location>
</feature>
<dbReference type="SUPFAM" id="SSF81324">
    <property type="entry name" value="Voltage-gated potassium channels"/>
    <property type="match status" value="1"/>
</dbReference>
<protein>
    <submittedName>
        <fullName evidence="3">Two pore domain potassium channel family protein</fullName>
    </submittedName>
</protein>